<accession>K7XK78</accession>
<sequence length="43" mass="4217">MAIDRGRCTAGVEPINDAAAAGKKSGRHSGRGASLAPAPVGLE</sequence>
<evidence type="ECO:0000256" key="1">
    <source>
        <dbReference type="SAM" id="MobiDB-lite"/>
    </source>
</evidence>
<protein>
    <submittedName>
        <fullName evidence="2">Uncharacterized protein</fullName>
    </submittedName>
</protein>
<geneLocation type="plasmid" evidence="2">
    <name>pAoF64/95</name>
</geneLocation>
<proteinExistence type="predicted"/>
<evidence type="ECO:0000313" key="2">
    <source>
        <dbReference type="EMBL" id="AFX65711.1"/>
    </source>
</evidence>
<reference evidence="2" key="1">
    <citation type="journal article" date="2014" name="J. Bacteriol.">
        <title>Quorum-dependent mannopine-inducible conjugative transfer of an Agrobacterium opine-catabolic plasmid.</title>
        <authorList>
            <person name="Wetzel M.E."/>
            <person name="Kim K.S."/>
            <person name="Miller M."/>
            <person name="Olsen G.J."/>
            <person name="Farrand S.K."/>
        </authorList>
    </citation>
    <scope>NUCLEOTIDE SEQUENCE</scope>
    <source>
        <strain evidence="2">F64/95</strain>
        <plasmid evidence="2">pAoF64/95</plasmid>
    </source>
</reference>
<organism evidence="2">
    <name type="scientific">Agrobacterium tumefaciens</name>
    <dbReference type="NCBI Taxonomy" id="358"/>
    <lineage>
        <taxon>Bacteria</taxon>
        <taxon>Pseudomonadati</taxon>
        <taxon>Pseudomonadota</taxon>
        <taxon>Alphaproteobacteria</taxon>
        <taxon>Hyphomicrobiales</taxon>
        <taxon>Rhizobiaceae</taxon>
        <taxon>Rhizobium/Agrobacterium group</taxon>
        <taxon>Agrobacterium</taxon>
        <taxon>Agrobacterium tumefaciens complex</taxon>
    </lineage>
</organism>
<keyword evidence="2" id="KW-0614">Plasmid</keyword>
<dbReference type="EMBL" id="JX683454">
    <property type="protein sequence ID" value="AFX65711.1"/>
    <property type="molecule type" value="Genomic_DNA"/>
</dbReference>
<name>K7XK78_AGRTU</name>
<dbReference type="AlphaFoldDB" id="K7XK78"/>
<feature type="region of interest" description="Disordered" evidence="1">
    <location>
        <begin position="1"/>
        <end position="43"/>
    </location>
</feature>